<dbReference type="Proteomes" id="UP000887013">
    <property type="component" value="Unassembled WGS sequence"/>
</dbReference>
<dbReference type="AlphaFoldDB" id="A0A8X6NB49"/>
<accession>A0A8X6NB49</accession>
<evidence type="ECO:0000313" key="1">
    <source>
        <dbReference type="EMBL" id="GFT03480.1"/>
    </source>
</evidence>
<proteinExistence type="predicted"/>
<name>A0A8X6NB49_NEPPI</name>
<organism evidence="1 2">
    <name type="scientific">Nephila pilipes</name>
    <name type="common">Giant wood spider</name>
    <name type="synonym">Nephila maculata</name>
    <dbReference type="NCBI Taxonomy" id="299642"/>
    <lineage>
        <taxon>Eukaryota</taxon>
        <taxon>Metazoa</taxon>
        <taxon>Ecdysozoa</taxon>
        <taxon>Arthropoda</taxon>
        <taxon>Chelicerata</taxon>
        <taxon>Arachnida</taxon>
        <taxon>Araneae</taxon>
        <taxon>Araneomorphae</taxon>
        <taxon>Entelegynae</taxon>
        <taxon>Araneoidea</taxon>
        <taxon>Nephilidae</taxon>
        <taxon>Nephila</taxon>
    </lineage>
</organism>
<dbReference type="OrthoDB" id="6508542at2759"/>
<reference evidence="1" key="1">
    <citation type="submission" date="2020-08" db="EMBL/GenBank/DDBJ databases">
        <title>Multicomponent nature underlies the extraordinary mechanical properties of spider dragline silk.</title>
        <authorList>
            <person name="Kono N."/>
            <person name="Nakamura H."/>
            <person name="Mori M."/>
            <person name="Yoshida Y."/>
            <person name="Ohtoshi R."/>
            <person name="Malay A.D."/>
            <person name="Moran D.A.P."/>
            <person name="Tomita M."/>
            <person name="Numata K."/>
            <person name="Arakawa K."/>
        </authorList>
    </citation>
    <scope>NUCLEOTIDE SEQUENCE</scope>
</reference>
<protein>
    <submittedName>
        <fullName evidence="1">Uncharacterized protein</fullName>
    </submittedName>
</protein>
<keyword evidence="2" id="KW-1185">Reference proteome</keyword>
<evidence type="ECO:0000313" key="2">
    <source>
        <dbReference type="Proteomes" id="UP000887013"/>
    </source>
</evidence>
<comment type="caution">
    <text evidence="1">The sequence shown here is derived from an EMBL/GenBank/DDBJ whole genome shotgun (WGS) entry which is preliminary data.</text>
</comment>
<gene>
    <name evidence="1" type="ORF">NPIL_513191</name>
</gene>
<sequence length="131" mass="15698">MKLRSKDINDEAVWTGRNRINKKECGLQKSIRFGSWFNSSKLTIADEDYEHLKVNHTCRYVDPETQYHNNARESMWRHIKDSLSVYNRSDFKFYLAEFLLRASCEEKEIDAFNKFLELVMELDWTNFTNAD</sequence>
<dbReference type="EMBL" id="BMAW01055927">
    <property type="protein sequence ID" value="GFT03480.1"/>
    <property type="molecule type" value="Genomic_DNA"/>
</dbReference>